<evidence type="ECO:0000256" key="9">
    <source>
        <dbReference type="ARBA" id="ARBA00023136"/>
    </source>
</evidence>
<evidence type="ECO:0000256" key="2">
    <source>
        <dbReference type="ARBA" id="ARBA00005194"/>
    </source>
</evidence>
<dbReference type="GO" id="GO:0042761">
    <property type="term" value="P:very long-chain fatty acid biosynthetic process"/>
    <property type="evidence" value="ECO:0007669"/>
    <property type="project" value="TreeGrafter"/>
</dbReference>
<dbReference type="GO" id="GO:0034625">
    <property type="term" value="P:fatty acid elongation, monounsaturated fatty acid"/>
    <property type="evidence" value="ECO:0007669"/>
    <property type="project" value="TreeGrafter"/>
</dbReference>
<comment type="subcellular location">
    <subcellularLocation>
        <location evidence="1">Membrane</location>
        <topology evidence="1">Multi-pass membrane protein</topology>
    </subcellularLocation>
</comment>
<keyword evidence="6 11" id="KW-0276">Fatty acid metabolism</keyword>
<dbReference type="STRING" id="1611254.A0A2G5UHK7"/>
<dbReference type="Pfam" id="PF01151">
    <property type="entry name" value="ELO"/>
    <property type="match status" value="1"/>
</dbReference>
<keyword evidence="4 11" id="KW-0808">Transferase</keyword>
<dbReference type="InterPro" id="IPR002076">
    <property type="entry name" value="ELO_fam"/>
</dbReference>
<keyword evidence="3 11" id="KW-0444">Lipid biosynthesis</keyword>
<gene>
    <name evidence="12" type="primary">Cni-elo-4</name>
    <name evidence="12" type="synonym">Cnig_chr_III.g10863</name>
    <name evidence="12" type="ORF">B9Z55_010863</name>
</gene>
<keyword evidence="5 11" id="KW-0812">Transmembrane</keyword>
<dbReference type="GO" id="GO:0030148">
    <property type="term" value="P:sphingolipid biosynthetic process"/>
    <property type="evidence" value="ECO:0007669"/>
    <property type="project" value="TreeGrafter"/>
</dbReference>
<name>A0A2G5UHK7_9PELO</name>
<organism evidence="12 13">
    <name type="scientific">Caenorhabditis nigoni</name>
    <dbReference type="NCBI Taxonomy" id="1611254"/>
    <lineage>
        <taxon>Eukaryota</taxon>
        <taxon>Metazoa</taxon>
        <taxon>Ecdysozoa</taxon>
        <taxon>Nematoda</taxon>
        <taxon>Chromadorea</taxon>
        <taxon>Rhabditida</taxon>
        <taxon>Rhabditina</taxon>
        <taxon>Rhabditomorpha</taxon>
        <taxon>Rhabditoidea</taxon>
        <taxon>Rhabditidae</taxon>
        <taxon>Peloderinae</taxon>
        <taxon>Caenorhabditis</taxon>
    </lineage>
</organism>
<dbReference type="AlphaFoldDB" id="A0A2G5UHK7"/>
<feature type="transmembrane region" description="Helical" evidence="11">
    <location>
        <begin position="214"/>
        <end position="235"/>
    </location>
</feature>
<dbReference type="PROSITE" id="PS01188">
    <property type="entry name" value="ELO"/>
    <property type="match status" value="1"/>
</dbReference>
<dbReference type="UniPathway" id="UPA00094"/>
<keyword evidence="7 11" id="KW-1133">Transmembrane helix</keyword>
<dbReference type="GO" id="GO:0005789">
    <property type="term" value="C:endoplasmic reticulum membrane"/>
    <property type="evidence" value="ECO:0007669"/>
    <property type="project" value="TreeGrafter"/>
</dbReference>
<feature type="transmembrane region" description="Helical" evidence="11">
    <location>
        <begin position="51"/>
        <end position="69"/>
    </location>
</feature>
<keyword evidence="9 11" id="KW-0472">Membrane</keyword>
<evidence type="ECO:0000256" key="1">
    <source>
        <dbReference type="ARBA" id="ARBA00004141"/>
    </source>
</evidence>
<dbReference type="OrthoDB" id="10259681at2759"/>
<feature type="transmembrane region" description="Helical" evidence="11">
    <location>
        <begin position="255"/>
        <end position="278"/>
    </location>
</feature>
<reference evidence="13" key="1">
    <citation type="submission" date="2017-10" db="EMBL/GenBank/DDBJ databases">
        <title>Rapid genome shrinkage in a self-fertile nematode reveals novel sperm competition proteins.</title>
        <authorList>
            <person name="Yin D."/>
            <person name="Schwarz E.M."/>
            <person name="Thomas C.G."/>
            <person name="Felde R.L."/>
            <person name="Korf I.F."/>
            <person name="Cutter A.D."/>
            <person name="Schartner C.M."/>
            <person name="Ralston E.J."/>
            <person name="Meyer B.J."/>
            <person name="Haag E.S."/>
        </authorList>
    </citation>
    <scope>NUCLEOTIDE SEQUENCE [LARGE SCALE GENOMIC DNA]</scope>
    <source>
        <strain evidence="13">JU1422</strain>
    </source>
</reference>
<evidence type="ECO:0000256" key="11">
    <source>
        <dbReference type="RuleBase" id="RU361115"/>
    </source>
</evidence>
<evidence type="ECO:0000256" key="3">
    <source>
        <dbReference type="ARBA" id="ARBA00022516"/>
    </source>
</evidence>
<evidence type="ECO:0000256" key="5">
    <source>
        <dbReference type="ARBA" id="ARBA00022692"/>
    </source>
</evidence>
<protein>
    <submittedName>
        <fullName evidence="12">Uncharacterized protein</fullName>
    </submittedName>
</protein>
<feature type="transmembrane region" description="Helical" evidence="11">
    <location>
        <begin position="160"/>
        <end position="178"/>
    </location>
</feature>
<dbReference type="InterPro" id="IPR030457">
    <property type="entry name" value="ELO_CS"/>
</dbReference>
<dbReference type="PANTHER" id="PTHR11157:SF156">
    <property type="entry name" value="FATTY ACID ELONGATION PROTEIN 4-RELATED"/>
    <property type="match status" value="1"/>
</dbReference>
<accession>A0A2G5UHK7</accession>
<keyword evidence="10 11" id="KW-0275">Fatty acid biosynthesis</keyword>
<evidence type="ECO:0000313" key="12">
    <source>
        <dbReference type="EMBL" id="PIC39045.1"/>
    </source>
</evidence>
<keyword evidence="13" id="KW-1185">Reference proteome</keyword>
<evidence type="ECO:0000256" key="4">
    <source>
        <dbReference type="ARBA" id="ARBA00022679"/>
    </source>
</evidence>
<comment type="caution">
    <text evidence="12">The sequence shown here is derived from an EMBL/GenBank/DDBJ whole genome shotgun (WGS) entry which is preliminary data.</text>
</comment>
<evidence type="ECO:0000256" key="10">
    <source>
        <dbReference type="ARBA" id="ARBA00023160"/>
    </source>
</evidence>
<evidence type="ECO:0000256" key="7">
    <source>
        <dbReference type="ARBA" id="ARBA00022989"/>
    </source>
</evidence>
<evidence type="ECO:0000256" key="8">
    <source>
        <dbReference type="ARBA" id="ARBA00023098"/>
    </source>
</evidence>
<sequence length="292" mass="34084">MELAEFWNELNTFTIYGPNHTDMTTKYKYPYHFPGEQVEDPQYWTLLFQKYWYHSITISVLYFALIKVIQKFMENRKPFTLKYPLILWNGALAAFSIIATLRFSIDPLRSLYAEGLYKTLCYSCNPTDVAAFWSFAFALSKIVELGDTMFIILRKKPLIFLHYYHHAAVLIYTVHSGAEHTAAGRFYILMNYFAHSLMYTYYTVSAMGYRMPKWVSMTVTTVQTTQMLAGVGITWMVYKVKADYKLPCQQSMANLYLAFVIYVTFAILFIQFFVKAYIVKSAKKSAKSVKKD</sequence>
<keyword evidence="8 11" id="KW-0443">Lipid metabolism</keyword>
<feature type="transmembrane region" description="Helical" evidence="11">
    <location>
        <begin position="132"/>
        <end position="153"/>
    </location>
</feature>
<dbReference type="GO" id="GO:0034626">
    <property type="term" value="P:fatty acid elongation, polyunsaturated fatty acid"/>
    <property type="evidence" value="ECO:0007669"/>
    <property type="project" value="TreeGrafter"/>
</dbReference>
<dbReference type="EMBL" id="PDUG01000003">
    <property type="protein sequence ID" value="PIC39045.1"/>
    <property type="molecule type" value="Genomic_DNA"/>
</dbReference>
<proteinExistence type="inferred from homology"/>
<dbReference type="Proteomes" id="UP000230233">
    <property type="component" value="Chromosome III"/>
</dbReference>
<dbReference type="GO" id="GO:0019367">
    <property type="term" value="P:fatty acid elongation, saturated fatty acid"/>
    <property type="evidence" value="ECO:0007669"/>
    <property type="project" value="TreeGrafter"/>
</dbReference>
<comment type="pathway">
    <text evidence="2">Lipid metabolism; fatty acid biosynthesis.</text>
</comment>
<evidence type="ECO:0000256" key="6">
    <source>
        <dbReference type="ARBA" id="ARBA00022832"/>
    </source>
</evidence>
<dbReference type="PANTHER" id="PTHR11157">
    <property type="entry name" value="FATTY ACID ACYL TRANSFERASE-RELATED"/>
    <property type="match status" value="1"/>
</dbReference>
<comment type="similarity">
    <text evidence="11">Belongs to the ELO family.</text>
</comment>
<feature type="transmembrane region" description="Helical" evidence="11">
    <location>
        <begin position="184"/>
        <end position="202"/>
    </location>
</feature>
<dbReference type="GO" id="GO:0009922">
    <property type="term" value="F:fatty acid elongase activity"/>
    <property type="evidence" value="ECO:0007669"/>
    <property type="project" value="InterPro"/>
</dbReference>
<feature type="transmembrane region" description="Helical" evidence="11">
    <location>
        <begin position="81"/>
        <end position="105"/>
    </location>
</feature>
<evidence type="ECO:0000313" key="13">
    <source>
        <dbReference type="Proteomes" id="UP000230233"/>
    </source>
</evidence>